<feature type="domain" description="Histidine kinase" evidence="9">
    <location>
        <begin position="247"/>
        <end position="462"/>
    </location>
</feature>
<keyword evidence="5" id="KW-0808">Transferase</keyword>
<dbReference type="Gene3D" id="1.10.287.130">
    <property type="match status" value="1"/>
</dbReference>
<dbReference type="InterPro" id="IPR004358">
    <property type="entry name" value="Sig_transdc_His_kin-like_C"/>
</dbReference>
<comment type="caution">
    <text evidence="11">The sequence shown here is derived from an EMBL/GenBank/DDBJ whole genome shotgun (WGS) entry which is preliminary data.</text>
</comment>
<evidence type="ECO:0000256" key="5">
    <source>
        <dbReference type="ARBA" id="ARBA00022679"/>
    </source>
</evidence>
<dbReference type="PROSITE" id="PS50885">
    <property type="entry name" value="HAMP"/>
    <property type="match status" value="1"/>
</dbReference>
<keyword evidence="6" id="KW-0418">Kinase</keyword>
<evidence type="ECO:0000256" key="4">
    <source>
        <dbReference type="ARBA" id="ARBA00022553"/>
    </source>
</evidence>
<dbReference type="InterPro" id="IPR003594">
    <property type="entry name" value="HATPase_dom"/>
</dbReference>
<dbReference type="CDD" id="cd06225">
    <property type="entry name" value="HAMP"/>
    <property type="match status" value="1"/>
</dbReference>
<dbReference type="Pfam" id="PF00512">
    <property type="entry name" value="HisKA"/>
    <property type="match status" value="1"/>
</dbReference>
<dbReference type="PANTHER" id="PTHR45453:SF1">
    <property type="entry name" value="PHOSPHATE REGULON SENSOR PROTEIN PHOR"/>
    <property type="match status" value="1"/>
</dbReference>
<comment type="catalytic activity">
    <reaction evidence="1">
        <text>ATP + protein L-histidine = ADP + protein N-phospho-L-histidine.</text>
        <dbReference type="EC" id="2.7.13.3"/>
    </reaction>
</comment>
<feature type="transmembrane region" description="Helical" evidence="8">
    <location>
        <begin position="167"/>
        <end position="190"/>
    </location>
</feature>
<dbReference type="SMART" id="SM00304">
    <property type="entry name" value="HAMP"/>
    <property type="match status" value="1"/>
</dbReference>
<dbReference type="InterPro" id="IPR036097">
    <property type="entry name" value="HisK_dim/P_sf"/>
</dbReference>
<evidence type="ECO:0000256" key="3">
    <source>
        <dbReference type="ARBA" id="ARBA00012438"/>
    </source>
</evidence>
<dbReference type="InterPro" id="IPR003660">
    <property type="entry name" value="HAMP_dom"/>
</dbReference>
<evidence type="ECO:0000259" key="9">
    <source>
        <dbReference type="PROSITE" id="PS50109"/>
    </source>
</evidence>
<reference evidence="12" key="1">
    <citation type="submission" date="2023-07" db="EMBL/GenBank/DDBJ databases">
        <title>Molecular identification of indigenous halophilic bacteria isolated from red sea cost, biodegradation of synthetic dyes and assessment of degraded metabolite toxicity.</title>
        <authorList>
            <person name="Chaieb K."/>
            <person name="Altayb H.N."/>
        </authorList>
    </citation>
    <scope>NUCLEOTIDE SEQUENCE [LARGE SCALE GENOMIC DNA]</scope>
    <source>
        <strain evidence="12">K20</strain>
    </source>
</reference>
<dbReference type="CDD" id="cd00082">
    <property type="entry name" value="HisKA"/>
    <property type="match status" value="1"/>
</dbReference>
<dbReference type="SUPFAM" id="SSF55874">
    <property type="entry name" value="ATPase domain of HSP90 chaperone/DNA topoisomerase II/histidine kinase"/>
    <property type="match status" value="1"/>
</dbReference>
<keyword evidence="12" id="KW-1185">Reference proteome</keyword>
<dbReference type="Gene3D" id="3.30.565.10">
    <property type="entry name" value="Histidine kinase-like ATPase, C-terminal domain"/>
    <property type="match status" value="1"/>
</dbReference>
<evidence type="ECO:0000256" key="6">
    <source>
        <dbReference type="ARBA" id="ARBA00022777"/>
    </source>
</evidence>
<sequence>MNIKLGITCKLFIVILASCTTVLLVSSIASRLAFKTNFLGYLNQQGVNRMEMAMPELVSAYQENQFTWKFLEHNKRTWYDLLRVSRHNYMSEHGAPLVADQIGAVPRMALLDKQYQVIVGNSSADAHSILLPIRVNSQVVGWFALVPFQKAVTYGAIHFYQQQLKNWWMIGLASIVFAALIAWLISGTVLRRVHRVKNATQQLAQGDYSVRLVENDRDEVDQLASHFNLLAKELDDTEQKRRQFMTDISHELRTPLAVMRAEIEAMEDGIRPMNTHSLNSLSQQMAQLNKLVDDLHELSVTDNGINPSRSHCVDLTTLLQSTVEGIATQAIKAELKLDFIPYPHPLLMQGDEVRLIQLFANLLSNSVKYTNAGGKLVIRCNYVEQQAHITIEDSAPAVDTHHIPHLFERFYRCDASRSRKSGGSGLGLAICRNIVSAHHGKISAATSSLGGLKITITLPVSTC</sequence>
<dbReference type="EC" id="2.7.13.3" evidence="3"/>
<evidence type="ECO:0000259" key="10">
    <source>
        <dbReference type="PROSITE" id="PS50885"/>
    </source>
</evidence>
<keyword evidence="7" id="KW-0902">Two-component regulatory system</keyword>
<dbReference type="InterPro" id="IPR005467">
    <property type="entry name" value="His_kinase_dom"/>
</dbReference>
<dbReference type="SMART" id="SM00388">
    <property type="entry name" value="HisKA"/>
    <property type="match status" value="1"/>
</dbReference>
<evidence type="ECO:0000256" key="8">
    <source>
        <dbReference type="SAM" id="Phobius"/>
    </source>
</evidence>
<evidence type="ECO:0000313" key="11">
    <source>
        <dbReference type="EMBL" id="MCA2015105.1"/>
    </source>
</evidence>
<dbReference type="PROSITE" id="PS50109">
    <property type="entry name" value="HIS_KIN"/>
    <property type="match status" value="1"/>
</dbReference>
<dbReference type="SUPFAM" id="SSF47384">
    <property type="entry name" value="Homodimeric domain of signal transducing histidine kinase"/>
    <property type="match status" value="1"/>
</dbReference>
<keyword evidence="8" id="KW-0812">Transmembrane</keyword>
<keyword evidence="8" id="KW-1133">Transmembrane helix</keyword>
<dbReference type="Pfam" id="PF02518">
    <property type="entry name" value="HATPase_c"/>
    <property type="match status" value="1"/>
</dbReference>
<keyword evidence="8" id="KW-0472">Membrane</keyword>
<dbReference type="InterPro" id="IPR036890">
    <property type="entry name" value="HATPase_C_sf"/>
</dbReference>
<proteinExistence type="predicted"/>
<comment type="subcellular location">
    <subcellularLocation>
        <location evidence="2">Membrane</location>
    </subcellularLocation>
</comment>
<dbReference type="EMBL" id="JAIWIU010000015">
    <property type="protein sequence ID" value="MCA2015105.1"/>
    <property type="molecule type" value="Genomic_DNA"/>
</dbReference>
<protein>
    <recommendedName>
        <fullName evidence="3">histidine kinase</fullName>
        <ecNumber evidence="3">2.7.13.3</ecNumber>
    </recommendedName>
</protein>
<evidence type="ECO:0000256" key="1">
    <source>
        <dbReference type="ARBA" id="ARBA00000085"/>
    </source>
</evidence>
<dbReference type="InterPro" id="IPR003661">
    <property type="entry name" value="HisK_dim/P_dom"/>
</dbReference>
<feature type="domain" description="HAMP" evidence="10">
    <location>
        <begin position="187"/>
        <end position="239"/>
    </location>
</feature>
<keyword evidence="4" id="KW-0597">Phosphoprotein</keyword>
<dbReference type="Proteomes" id="UP001199044">
    <property type="component" value="Unassembled WGS sequence"/>
</dbReference>
<evidence type="ECO:0000256" key="2">
    <source>
        <dbReference type="ARBA" id="ARBA00004370"/>
    </source>
</evidence>
<dbReference type="Pfam" id="PF00672">
    <property type="entry name" value="HAMP"/>
    <property type="match status" value="1"/>
</dbReference>
<evidence type="ECO:0000256" key="7">
    <source>
        <dbReference type="ARBA" id="ARBA00023012"/>
    </source>
</evidence>
<dbReference type="SMART" id="SM00387">
    <property type="entry name" value="HATPase_c"/>
    <property type="match status" value="1"/>
</dbReference>
<dbReference type="Gene3D" id="6.10.340.10">
    <property type="match status" value="1"/>
</dbReference>
<dbReference type="InterPro" id="IPR050351">
    <property type="entry name" value="BphY/WalK/GraS-like"/>
</dbReference>
<dbReference type="PRINTS" id="PR00344">
    <property type="entry name" value="BCTRLSENSOR"/>
</dbReference>
<accession>A0ABS7YHF4</accession>
<organism evidence="11 12">
    <name type="scientific">Vibrio tritonius</name>
    <dbReference type="NCBI Taxonomy" id="1435069"/>
    <lineage>
        <taxon>Bacteria</taxon>
        <taxon>Pseudomonadati</taxon>
        <taxon>Pseudomonadota</taxon>
        <taxon>Gammaproteobacteria</taxon>
        <taxon>Vibrionales</taxon>
        <taxon>Vibrionaceae</taxon>
        <taxon>Vibrio</taxon>
    </lineage>
</organism>
<evidence type="ECO:0000313" key="12">
    <source>
        <dbReference type="Proteomes" id="UP001199044"/>
    </source>
</evidence>
<gene>
    <name evidence="11" type="ORF">LDJ79_03220</name>
</gene>
<dbReference type="PANTHER" id="PTHR45453">
    <property type="entry name" value="PHOSPHATE REGULON SENSOR PROTEIN PHOR"/>
    <property type="match status" value="1"/>
</dbReference>
<dbReference type="SUPFAM" id="SSF158472">
    <property type="entry name" value="HAMP domain-like"/>
    <property type="match status" value="1"/>
</dbReference>
<name>A0ABS7YHF4_9VIBR</name>